<protein>
    <submittedName>
        <fullName evidence="1">Split-soret cytochrome c</fullName>
    </submittedName>
</protein>
<organism evidence="1 2">
    <name type="scientific">Oxobacter pfennigii</name>
    <dbReference type="NCBI Taxonomy" id="36849"/>
    <lineage>
        <taxon>Bacteria</taxon>
        <taxon>Bacillati</taxon>
        <taxon>Bacillota</taxon>
        <taxon>Clostridia</taxon>
        <taxon>Eubacteriales</taxon>
        <taxon>Clostridiaceae</taxon>
        <taxon>Oxobacter</taxon>
    </lineage>
</organism>
<dbReference type="STRING" id="36849.OXPF_12180"/>
<name>A0A0P8X3G2_9CLOT</name>
<accession>A0A0P8X3G2</accession>
<evidence type="ECO:0000313" key="1">
    <source>
        <dbReference type="EMBL" id="KPU45325.1"/>
    </source>
</evidence>
<proteinExistence type="predicted"/>
<dbReference type="SUPFAM" id="SSF48695">
    <property type="entry name" value="Multiheme cytochromes"/>
    <property type="match status" value="1"/>
</dbReference>
<sequence length="129" mass="13913">MAEEVGYPFNQIPTEAFISAAGGYGAGTLCGTLGVGAACIGTVCDKETSNKLLSELLKWYKKEEFPSYQPENLNLPKTVADSYLCEDSVGNFMAASGYAYNDPERKSRCAGVAAEVTKKIFEMLNEQMG</sequence>
<dbReference type="InterPro" id="IPR010181">
    <property type="entry name" value="CGCAxxGCC_motif"/>
</dbReference>
<dbReference type="Proteomes" id="UP000050326">
    <property type="component" value="Unassembled WGS sequence"/>
</dbReference>
<evidence type="ECO:0000313" key="2">
    <source>
        <dbReference type="Proteomes" id="UP000050326"/>
    </source>
</evidence>
<dbReference type="Pfam" id="PF09719">
    <property type="entry name" value="C_GCAxxG_C_C"/>
    <property type="match status" value="1"/>
</dbReference>
<dbReference type="EMBL" id="LKET01000026">
    <property type="protein sequence ID" value="KPU45325.1"/>
    <property type="molecule type" value="Genomic_DNA"/>
</dbReference>
<dbReference type="AlphaFoldDB" id="A0A0P8X3G2"/>
<comment type="caution">
    <text evidence="1">The sequence shown here is derived from an EMBL/GenBank/DDBJ whole genome shotgun (WGS) entry which is preliminary data.</text>
</comment>
<dbReference type="InterPro" id="IPR036280">
    <property type="entry name" value="Multihaem_cyt_sf"/>
</dbReference>
<keyword evidence="2" id="KW-1185">Reference proteome</keyword>
<gene>
    <name evidence="1" type="ORF">OXPF_12180</name>
</gene>
<reference evidence="1 2" key="1">
    <citation type="submission" date="2015-09" db="EMBL/GenBank/DDBJ databases">
        <title>Genome sequence of Oxobacter pfennigii DSM 3222.</title>
        <authorList>
            <person name="Poehlein A."/>
            <person name="Bengelsdorf F.R."/>
            <person name="Schiel-Bengelsdorf B."/>
            <person name="Duerre P."/>
            <person name="Daniel R."/>
        </authorList>
    </citation>
    <scope>NUCLEOTIDE SEQUENCE [LARGE SCALE GENOMIC DNA]</scope>
    <source>
        <strain evidence="1 2">DSM 3222</strain>
    </source>
</reference>